<accession>A0A923MTR8</accession>
<evidence type="ECO:0000256" key="10">
    <source>
        <dbReference type="SAM" id="SignalP"/>
    </source>
</evidence>
<dbReference type="EMBL" id="JACORT010000005">
    <property type="protein sequence ID" value="MBC5784024.1"/>
    <property type="molecule type" value="Genomic_DNA"/>
</dbReference>
<evidence type="ECO:0000256" key="3">
    <source>
        <dbReference type="ARBA" id="ARBA00022723"/>
    </source>
</evidence>
<dbReference type="InterPro" id="IPR004852">
    <property type="entry name" value="Di-haem_cyt_c_peroxidsae"/>
</dbReference>
<evidence type="ECO:0000256" key="5">
    <source>
        <dbReference type="ARBA" id="ARBA00022764"/>
    </source>
</evidence>
<comment type="caution">
    <text evidence="12">The sequence shown here is derived from an EMBL/GenBank/DDBJ whole genome shotgun (WGS) entry which is preliminary data.</text>
</comment>
<keyword evidence="7 9" id="KW-0408">Iron</keyword>
<evidence type="ECO:0000259" key="11">
    <source>
        <dbReference type="PROSITE" id="PS51007"/>
    </source>
</evidence>
<dbReference type="Pfam" id="PF03150">
    <property type="entry name" value="CCP_MauG"/>
    <property type="match status" value="1"/>
</dbReference>
<dbReference type="GO" id="GO:0004130">
    <property type="term" value="F:cytochrome-c peroxidase activity"/>
    <property type="evidence" value="ECO:0007669"/>
    <property type="project" value="TreeGrafter"/>
</dbReference>
<feature type="binding site" description="covalent" evidence="8">
    <location>
        <position position="76"/>
    </location>
    <ligand>
        <name>heme c</name>
        <dbReference type="ChEBI" id="CHEBI:61717"/>
        <label>1</label>
    </ligand>
</feature>
<organism evidence="12 13">
    <name type="scientific">Ramlibacter cellulosilyticus</name>
    <dbReference type="NCBI Taxonomy" id="2764187"/>
    <lineage>
        <taxon>Bacteria</taxon>
        <taxon>Pseudomonadati</taxon>
        <taxon>Pseudomonadota</taxon>
        <taxon>Betaproteobacteria</taxon>
        <taxon>Burkholderiales</taxon>
        <taxon>Comamonadaceae</taxon>
        <taxon>Ramlibacter</taxon>
    </lineage>
</organism>
<dbReference type="InterPro" id="IPR036909">
    <property type="entry name" value="Cyt_c-like_dom_sf"/>
</dbReference>
<reference evidence="12" key="1">
    <citation type="submission" date="2020-08" db="EMBL/GenBank/DDBJ databases">
        <title>Ramlibacter sp. USB13 16S ribosomal RNA gene genome sequencing and assembly.</title>
        <authorList>
            <person name="Kang M."/>
        </authorList>
    </citation>
    <scope>NUCLEOTIDE SEQUENCE</scope>
    <source>
        <strain evidence="12">USB13</strain>
    </source>
</reference>
<dbReference type="Proteomes" id="UP000608513">
    <property type="component" value="Unassembled WGS sequence"/>
</dbReference>
<keyword evidence="5" id="KW-0574">Periplasm</keyword>
<evidence type="ECO:0000256" key="1">
    <source>
        <dbReference type="ARBA" id="ARBA00004418"/>
    </source>
</evidence>
<feature type="chain" id="PRO_5037825878" evidence="10">
    <location>
        <begin position="22"/>
        <end position="338"/>
    </location>
</feature>
<dbReference type="RefSeq" id="WP_187076767.1">
    <property type="nucleotide sequence ID" value="NZ_JACORT010000005.1"/>
</dbReference>
<dbReference type="InterPro" id="IPR009056">
    <property type="entry name" value="Cyt_c-like_dom"/>
</dbReference>
<comment type="PTM">
    <text evidence="8">Binds 2 heme groups per subunit.</text>
</comment>
<dbReference type="PANTHER" id="PTHR30600:SF10">
    <property type="entry name" value="BLL6722 PROTEIN"/>
    <property type="match status" value="1"/>
</dbReference>
<sequence>MAISARLLTCAAAAAVLAACATLGSSVPAPTPAEQAWRLPAEIPQPANNRSTPARVELGKALFFDHRLSDSGAMSCASCHLPHLGWTDGRKLPVLPDGTVLGRHSPTMLNLAYNNIYMWDGRKTTLEEQAIGPHRHLSKAAFATSAAKVREMPGYRQMFAAAYPGEAINEESISKALAAFERTIVTRNSPFDRWVAGDTKALTPEQYRGYKVFADPAKGNCAACHNGPNFTDNGFHNIGITGKDEGRFPFRKVASMKGAFKTPTLRDIELTAPYYHDGSAATLRDVVDHYVRGGDDRSNVSPDVRPLNLTEQDKQDLVAFMRSLTGESVAFVAPKLPQ</sequence>
<gene>
    <name evidence="12" type="ORF">H8N03_13820</name>
</gene>
<keyword evidence="6" id="KW-0560">Oxidoreductase</keyword>
<dbReference type="PIRSF" id="PIRSF000294">
    <property type="entry name" value="Cytochrome-c_peroxidase"/>
    <property type="match status" value="1"/>
</dbReference>
<dbReference type="PANTHER" id="PTHR30600">
    <property type="entry name" value="CYTOCHROME C PEROXIDASE-RELATED"/>
    <property type="match status" value="1"/>
</dbReference>
<keyword evidence="4 10" id="KW-0732">Signal</keyword>
<dbReference type="GO" id="GO:0009055">
    <property type="term" value="F:electron transfer activity"/>
    <property type="evidence" value="ECO:0007669"/>
    <property type="project" value="InterPro"/>
</dbReference>
<feature type="binding site" description="axial binding residue" evidence="9">
    <location>
        <position position="80"/>
    </location>
    <ligand>
        <name>heme c</name>
        <dbReference type="ChEBI" id="CHEBI:61717"/>
        <label>1</label>
    </ligand>
    <ligandPart>
        <name>Fe</name>
        <dbReference type="ChEBI" id="CHEBI:18248"/>
    </ligandPart>
</feature>
<keyword evidence="2 8" id="KW-0349">Heme</keyword>
<feature type="domain" description="Cytochrome c" evidence="11">
    <location>
        <begin position="204"/>
        <end position="325"/>
    </location>
</feature>
<evidence type="ECO:0000313" key="13">
    <source>
        <dbReference type="Proteomes" id="UP000608513"/>
    </source>
</evidence>
<feature type="binding site" description="covalent" evidence="8">
    <location>
        <position position="224"/>
    </location>
    <ligand>
        <name>heme c</name>
        <dbReference type="ChEBI" id="CHEBI:61717"/>
        <label>2</label>
    </ligand>
</feature>
<evidence type="ECO:0000256" key="2">
    <source>
        <dbReference type="ARBA" id="ARBA00022617"/>
    </source>
</evidence>
<evidence type="ECO:0000256" key="9">
    <source>
        <dbReference type="PIRSR" id="PIRSR000294-2"/>
    </source>
</evidence>
<feature type="binding site" description="covalent" evidence="8">
    <location>
        <position position="221"/>
    </location>
    <ligand>
        <name>heme c</name>
        <dbReference type="ChEBI" id="CHEBI:61717"/>
        <label>2</label>
    </ligand>
</feature>
<dbReference type="PROSITE" id="PS51257">
    <property type="entry name" value="PROKAR_LIPOPROTEIN"/>
    <property type="match status" value="1"/>
</dbReference>
<feature type="binding site" description="covalent" evidence="8">
    <location>
        <position position="79"/>
    </location>
    <ligand>
        <name>heme c</name>
        <dbReference type="ChEBI" id="CHEBI:61717"/>
        <label>1</label>
    </ligand>
</feature>
<dbReference type="PROSITE" id="PS51007">
    <property type="entry name" value="CYTC"/>
    <property type="match status" value="2"/>
</dbReference>
<evidence type="ECO:0000256" key="4">
    <source>
        <dbReference type="ARBA" id="ARBA00022729"/>
    </source>
</evidence>
<evidence type="ECO:0000256" key="7">
    <source>
        <dbReference type="ARBA" id="ARBA00023004"/>
    </source>
</evidence>
<dbReference type="InterPro" id="IPR051395">
    <property type="entry name" value="Cytochrome_c_Peroxidase/MauG"/>
</dbReference>
<name>A0A923MTR8_9BURK</name>
<feature type="domain" description="Cytochrome c" evidence="11">
    <location>
        <begin position="54"/>
        <end position="153"/>
    </location>
</feature>
<dbReference type="InterPro" id="IPR026259">
    <property type="entry name" value="MauG/Cytc_peroxidase"/>
</dbReference>
<evidence type="ECO:0000256" key="6">
    <source>
        <dbReference type="ARBA" id="ARBA00023002"/>
    </source>
</evidence>
<feature type="binding site" description="axial binding residue" evidence="9">
    <location>
        <position position="225"/>
    </location>
    <ligand>
        <name>heme c</name>
        <dbReference type="ChEBI" id="CHEBI:61717"/>
        <label>2</label>
    </ligand>
    <ligandPart>
        <name>Fe</name>
        <dbReference type="ChEBI" id="CHEBI:18248"/>
    </ligandPart>
</feature>
<dbReference type="SUPFAM" id="SSF46626">
    <property type="entry name" value="Cytochrome c"/>
    <property type="match status" value="2"/>
</dbReference>
<protein>
    <submittedName>
        <fullName evidence="12">C-type cytochrome</fullName>
    </submittedName>
</protein>
<dbReference type="GO" id="GO:0020037">
    <property type="term" value="F:heme binding"/>
    <property type="evidence" value="ECO:0007669"/>
    <property type="project" value="InterPro"/>
</dbReference>
<proteinExistence type="predicted"/>
<dbReference type="GO" id="GO:0042597">
    <property type="term" value="C:periplasmic space"/>
    <property type="evidence" value="ECO:0007669"/>
    <property type="project" value="UniProtKB-SubCell"/>
</dbReference>
<dbReference type="Gene3D" id="1.10.760.10">
    <property type="entry name" value="Cytochrome c-like domain"/>
    <property type="match status" value="2"/>
</dbReference>
<dbReference type="Pfam" id="PF00034">
    <property type="entry name" value="Cytochrom_C"/>
    <property type="match status" value="1"/>
</dbReference>
<comment type="subcellular location">
    <subcellularLocation>
        <location evidence="1">Periplasm</location>
    </subcellularLocation>
</comment>
<evidence type="ECO:0000256" key="8">
    <source>
        <dbReference type="PIRSR" id="PIRSR000294-1"/>
    </source>
</evidence>
<comment type="cofactor">
    <cofactor evidence="8">
        <name>heme</name>
        <dbReference type="ChEBI" id="CHEBI:30413"/>
    </cofactor>
    <text evidence="8">Binds 2 heme groups.</text>
</comment>
<keyword evidence="3 9" id="KW-0479">Metal-binding</keyword>
<feature type="signal peptide" evidence="10">
    <location>
        <begin position="1"/>
        <end position="21"/>
    </location>
</feature>
<dbReference type="GO" id="GO:0046872">
    <property type="term" value="F:metal ion binding"/>
    <property type="evidence" value="ECO:0007669"/>
    <property type="project" value="UniProtKB-KW"/>
</dbReference>
<keyword evidence="13" id="KW-1185">Reference proteome</keyword>
<dbReference type="AlphaFoldDB" id="A0A923MTR8"/>
<evidence type="ECO:0000313" key="12">
    <source>
        <dbReference type="EMBL" id="MBC5784024.1"/>
    </source>
</evidence>